<evidence type="ECO:0000313" key="2">
    <source>
        <dbReference type="EMBL" id="CAK9139728.1"/>
    </source>
</evidence>
<name>A0ABC8R424_9AQUA</name>
<accession>A0ABC8R424</accession>
<gene>
    <name evidence="2" type="ORF">ILEXP_LOCUS7127</name>
</gene>
<keyword evidence="1" id="KW-0175">Coiled coil</keyword>
<organism evidence="2 3">
    <name type="scientific">Ilex paraguariensis</name>
    <name type="common">yerba mate</name>
    <dbReference type="NCBI Taxonomy" id="185542"/>
    <lineage>
        <taxon>Eukaryota</taxon>
        <taxon>Viridiplantae</taxon>
        <taxon>Streptophyta</taxon>
        <taxon>Embryophyta</taxon>
        <taxon>Tracheophyta</taxon>
        <taxon>Spermatophyta</taxon>
        <taxon>Magnoliopsida</taxon>
        <taxon>eudicotyledons</taxon>
        <taxon>Gunneridae</taxon>
        <taxon>Pentapetalae</taxon>
        <taxon>asterids</taxon>
        <taxon>campanulids</taxon>
        <taxon>Aquifoliales</taxon>
        <taxon>Aquifoliaceae</taxon>
        <taxon>Ilex</taxon>
    </lineage>
</organism>
<sequence length="76" mass="8943">MNLQRRVAEAEQETQMAYKEIDKLKKKHEKEISAFKKFQAESHLSKEALRPVYDDSNVADYDEVKLHSPGYDRCNI</sequence>
<keyword evidence="3" id="KW-1185">Reference proteome</keyword>
<proteinExistence type="predicted"/>
<evidence type="ECO:0000256" key="1">
    <source>
        <dbReference type="SAM" id="Coils"/>
    </source>
</evidence>
<evidence type="ECO:0000313" key="3">
    <source>
        <dbReference type="Proteomes" id="UP001642360"/>
    </source>
</evidence>
<dbReference type="Proteomes" id="UP001642360">
    <property type="component" value="Unassembled WGS sequence"/>
</dbReference>
<dbReference type="EMBL" id="CAUOFW020000981">
    <property type="protein sequence ID" value="CAK9139728.1"/>
    <property type="molecule type" value="Genomic_DNA"/>
</dbReference>
<comment type="caution">
    <text evidence="2">The sequence shown here is derived from an EMBL/GenBank/DDBJ whole genome shotgun (WGS) entry which is preliminary data.</text>
</comment>
<feature type="coiled-coil region" evidence="1">
    <location>
        <begin position="7"/>
        <end position="41"/>
    </location>
</feature>
<dbReference type="AlphaFoldDB" id="A0ABC8R424"/>
<protein>
    <submittedName>
        <fullName evidence="2">Uncharacterized protein</fullName>
    </submittedName>
</protein>
<reference evidence="2 3" key="1">
    <citation type="submission" date="2024-02" db="EMBL/GenBank/DDBJ databases">
        <authorList>
            <person name="Vignale AGUSTIN F."/>
            <person name="Sosa J E."/>
            <person name="Modenutti C."/>
        </authorList>
    </citation>
    <scope>NUCLEOTIDE SEQUENCE [LARGE SCALE GENOMIC DNA]</scope>
</reference>